<keyword evidence="1" id="KW-0472">Membrane</keyword>
<keyword evidence="1" id="KW-1133">Transmembrane helix</keyword>
<feature type="transmembrane region" description="Helical" evidence="1">
    <location>
        <begin position="125"/>
        <end position="154"/>
    </location>
</feature>
<feature type="transmembrane region" description="Helical" evidence="1">
    <location>
        <begin position="451"/>
        <end position="473"/>
    </location>
</feature>
<feature type="transmembrane region" description="Helical" evidence="1">
    <location>
        <begin position="46"/>
        <end position="67"/>
    </location>
</feature>
<feature type="transmembrane region" description="Helical" evidence="1">
    <location>
        <begin position="378"/>
        <end position="399"/>
    </location>
</feature>
<dbReference type="EMBL" id="BDUF01000063">
    <property type="protein sequence ID" value="GAX90719.1"/>
    <property type="molecule type" value="Genomic_DNA"/>
</dbReference>
<protein>
    <submittedName>
        <fullName evidence="2">Short-chain fatty acids transporter</fullName>
    </submittedName>
</protein>
<keyword evidence="1" id="KW-0812">Transmembrane</keyword>
<feature type="transmembrane region" description="Helical" evidence="1">
    <location>
        <begin position="214"/>
        <end position="237"/>
    </location>
</feature>
<evidence type="ECO:0000313" key="2">
    <source>
        <dbReference type="EMBL" id="GAX90719.1"/>
    </source>
</evidence>
<sequence length="477" mass="52870">MSQNNLFENSNQYPSSEYDKPNGILDRFRNFALSTSEWTQKWVPDAWIIAVILSIIVFLMTIAFGNASPVKAAQVWGKGLWVLLPLMAQFSFAILVAYVCATAPATKRALNWLGSRPNPDKPWQATLLVAVVSLLTGYINWALTVVVSATFVPFVAKHNPKSDMRLLVAAAYVGIATLWHAGLSGSATLLVATPDNFLLKDKILTDLIPVTRTIFSQFNILLVLVTIVTTALILTLLTPKKSRVKMEQSVLDSITKESDFQRPADLSPADRMAWWPGWNIILGVASLYFLINIFTSKGIAGWSIDTYNLLFLTLALFLTWRPIVFLEGCKRGVQGAWGILVQFPLYGGIFGLISYTDLGHVLTTFFTSISTPQTFLPIVYWYSGILGYFVPSGGSKWVIEAPYLLKAAKELGISPASTTLAYSWGDMMSHLIQPFWAIALLDITRTKFGQIAGFCTMLLLVYIIITSIGMFLMPLHL</sequence>
<feature type="transmembrane region" description="Helical" evidence="1">
    <location>
        <begin position="272"/>
        <end position="294"/>
    </location>
</feature>
<dbReference type="PANTHER" id="PTHR41983:SF2">
    <property type="entry name" value="SHORT-CHAIN FATTY ACID TRANSPORTER-RELATED"/>
    <property type="match status" value="1"/>
</dbReference>
<proteinExistence type="predicted"/>
<evidence type="ECO:0000313" key="3">
    <source>
        <dbReference type="Proteomes" id="UP000217785"/>
    </source>
</evidence>
<name>A0A292YP83_9BACL</name>
<dbReference type="RefSeq" id="WP_165912686.1">
    <property type="nucleotide sequence ID" value="NZ_BDUF01000063.1"/>
</dbReference>
<dbReference type="GO" id="GO:0005886">
    <property type="term" value="C:plasma membrane"/>
    <property type="evidence" value="ECO:0007669"/>
    <property type="project" value="TreeGrafter"/>
</dbReference>
<feature type="transmembrane region" description="Helical" evidence="1">
    <location>
        <begin position="336"/>
        <end position="358"/>
    </location>
</feature>
<dbReference type="Proteomes" id="UP000217785">
    <property type="component" value="Unassembled WGS sequence"/>
</dbReference>
<gene>
    <name evidence="2" type="ORF">EFBL_2360</name>
</gene>
<feature type="transmembrane region" description="Helical" evidence="1">
    <location>
        <begin position="79"/>
        <end position="105"/>
    </location>
</feature>
<feature type="transmembrane region" description="Helical" evidence="1">
    <location>
        <begin position="306"/>
        <end position="324"/>
    </location>
</feature>
<reference evidence="3" key="1">
    <citation type="submission" date="2017-07" db="EMBL/GenBank/DDBJ databases">
        <title>Draft genome sequence of Effusibacillus lacus strain skLN1.</title>
        <authorList>
            <person name="Watanabe M."/>
            <person name="Kojima H."/>
            <person name="Fukui M."/>
        </authorList>
    </citation>
    <scope>NUCLEOTIDE SEQUENCE [LARGE SCALE GENOMIC DNA]</scope>
    <source>
        <strain evidence="3">skLN1</strain>
    </source>
</reference>
<dbReference type="Pfam" id="PF02667">
    <property type="entry name" value="SCFA_trans"/>
    <property type="match status" value="1"/>
</dbReference>
<evidence type="ECO:0000256" key="1">
    <source>
        <dbReference type="SAM" id="Phobius"/>
    </source>
</evidence>
<dbReference type="InterPro" id="IPR006160">
    <property type="entry name" value="SCFA_transpt_AtoE"/>
</dbReference>
<accession>A0A292YP83</accession>
<dbReference type="PANTHER" id="PTHR41983">
    <property type="entry name" value="SHORT-CHAIN FATTY ACID TRANSPORTER-RELATED"/>
    <property type="match status" value="1"/>
</dbReference>
<dbReference type="AlphaFoldDB" id="A0A292YP83"/>
<comment type="caution">
    <text evidence="2">The sequence shown here is derived from an EMBL/GenBank/DDBJ whole genome shotgun (WGS) entry which is preliminary data.</text>
</comment>
<keyword evidence="3" id="KW-1185">Reference proteome</keyword>
<organism evidence="2 3">
    <name type="scientific">Effusibacillus lacus</name>
    <dbReference type="NCBI Taxonomy" id="1348429"/>
    <lineage>
        <taxon>Bacteria</taxon>
        <taxon>Bacillati</taxon>
        <taxon>Bacillota</taxon>
        <taxon>Bacilli</taxon>
        <taxon>Bacillales</taxon>
        <taxon>Alicyclobacillaceae</taxon>
        <taxon>Effusibacillus</taxon>
    </lineage>
</organism>
<feature type="transmembrane region" description="Helical" evidence="1">
    <location>
        <begin position="166"/>
        <end position="194"/>
    </location>
</feature>